<keyword evidence="4" id="KW-1185">Reference proteome</keyword>
<dbReference type="OrthoDB" id="4095883at2"/>
<evidence type="ECO:0000256" key="1">
    <source>
        <dbReference type="SAM" id="MobiDB-lite"/>
    </source>
</evidence>
<organism evidence="3 4">
    <name type="scientific">Streptomyces marincola</name>
    <dbReference type="NCBI Taxonomy" id="2878388"/>
    <lineage>
        <taxon>Bacteria</taxon>
        <taxon>Bacillati</taxon>
        <taxon>Actinomycetota</taxon>
        <taxon>Actinomycetes</taxon>
        <taxon>Kitasatosporales</taxon>
        <taxon>Streptomycetaceae</taxon>
        <taxon>Streptomyces</taxon>
    </lineage>
</organism>
<keyword evidence="2" id="KW-0812">Transmembrane</keyword>
<evidence type="ECO:0000313" key="4">
    <source>
        <dbReference type="Proteomes" id="UP000194218"/>
    </source>
</evidence>
<dbReference type="KEGG" id="smao:CAG99_12745"/>
<dbReference type="EMBL" id="CP021121">
    <property type="protein sequence ID" value="ARQ69622.1"/>
    <property type="molecule type" value="Genomic_DNA"/>
</dbReference>
<feature type="region of interest" description="Disordered" evidence="1">
    <location>
        <begin position="1"/>
        <end position="42"/>
    </location>
</feature>
<gene>
    <name evidence="3" type="ORF">CAG99_12745</name>
</gene>
<feature type="transmembrane region" description="Helical" evidence="2">
    <location>
        <begin position="55"/>
        <end position="77"/>
    </location>
</feature>
<accession>A0A1W7CXY9</accession>
<sequence>MGSSEEYGGDAEFDAMLRNADPARDAALPDPDGPEASRIRTRAHLRSRQSKVRRLVVIPAATALVVGGATAGALAVFGDGEVSHIGTVECYSDSGLQGTVMSYDPTSYGPERACGEMGDLPEGDRLTACAPVDGRGVIRVYEGGDEVCQQHDLVLYSGPTDEQLRLGDISNALYQLELDPRACPSLTETRALLRDVLDEHGLNDWRVVEGTAKDYPSSHGQTLGTYAGLETCPQQVTFVEADQLLVLDMDG</sequence>
<keyword evidence="2" id="KW-1133">Transmembrane helix</keyword>
<evidence type="ECO:0000313" key="3">
    <source>
        <dbReference type="EMBL" id="ARQ69622.1"/>
    </source>
</evidence>
<dbReference type="Proteomes" id="UP000194218">
    <property type="component" value="Chromosome"/>
</dbReference>
<protein>
    <submittedName>
        <fullName evidence="3">Uncharacterized protein</fullName>
    </submittedName>
</protein>
<evidence type="ECO:0000256" key="2">
    <source>
        <dbReference type="SAM" id="Phobius"/>
    </source>
</evidence>
<name>A0A1W7CXY9_9ACTN</name>
<keyword evidence="2" id="KW-0472">Membrane</keyword>
<reference evidence="3 4" key="1">
    <citation type="submission" date="2017-05" db="EMBL/GenBank/DDBJ databases">
        <title>Complete genome sequence of Streptomyces sp. SCSIO 03032 revealed the diverse biosynthetic pathways for its bioactive secondary metabolites.</title>
        <authorList>
            <person name="Ma L."/>
            <person name="Zhu Y."/>
            <person name="Zhang W."/>
            <person name="Zhang G."/>
            <person name="Tian X."/>
            <person name="Zhang S."/>
            <person name="Zhang C."/>
        </authorList>
    </citation>
    <scope>NUCLEOTIDE SEQUENCE [LARGE SCALE GENOMIC DNA]</scope>
    <source>
        <strain evidence="3 4">SCSIO 03032</strain>
    </source>
</reference>
<dbReference type="AlphaFoldDB" id="A0A1W7CXY9"/>
<proteinExistence type="predicted"/>
<dbReference type="RefSeq" id="WP_086159460.1">
    <property type="nucleotide sequence ID" value="NZ_CP021121.1"/>
</dbReference>